<sequence length="84" mass="8998">MATAAATISESAFQCIIVVERCLMWMKAGQLNNERSDGRHSGAGQGGAMAESEKATRQTYQLDFSQSAGVHTPNLVFDPYGSVD</sequence>
<dbReference type="Proteomes" id="UP000736787">
    <property type="component" value="Unassembled WGS sequence"/>
</dbReference>
<evidence type="ECO:0000256" key="1">
    <source>
        <dbReference type="SAM" id="MobiDB-lite"/>
    </source>
</evidence>
<reference evidence="2" key="1">
    <citation type="submission" date="2018-10" db="EMBL/GenBank/DDBJ databases">
        <title>Effector identification in a new, highly contiguous assembly of the strawberry crown rot pathogen Phytophthora cactorum.</title>
        <authorList>
            <person name="Armitage A.D."/>
            <person name="Nellist C.F."/>
            <person name="Bates H."/>
            <person name="Vickerstaff R.J."/>
            <person name="Harrison R.J."/>
        </authorList>
    </citation>
    <scope>NUCLEOTIDE SEQUENCE</scope>
    <source>
        <strain evidence="2">4040</strain>
    </source>
</reference>
<dbReference type="AlphaFoldDB" id="A0A8T1AG92"/>
<dbReference type="EMBL" id="RCMK01002807">
    <property type="protein sequence ID" value="KAG2878365.1"/>
    <property type="molecule type" value="Genomic_DNA"/>
</dbReference>
<proteinExistence type="predicted"/>
<accession>A0A8T1AG92</accession>
<name>A0A8T1AG92_9STRA</name>
<organism evidence="2 3">
    <name type="scientific">Phytophthora cactorum</name>
    <dbReference type="NCBI Taxonomy" id="29920"/>
    <lineage>
        <taxon>Eukaryota</taxon>
        <taxon>Sar</taxon>
        <taxon>Stramenopiles</taxon>
        <taxon>Oomycota</taxon>
        <taxon>Peronosporomycetes</taxon>
        <taxon>Peronosporales</taxon>
        <taxon>Peronosporaceae</taxon>
        <taxon>Phytophthora</taxon>
    </lineage>
</organism>
<evidence type="ECO:0000313" key="2">
    <source>
        <dbReference type="EMBL" id="KAG2878365.1"/>
    </source>
</evidence>
<protein>
    <submittedName>
        <fullName evidence="2">Uncharacterized protein</fullName>
    </submittedName>
</protein>
<evidence type="ECO:0000313" key="3">
    <source>
        <dbReference type="Proteomes" id="UP000736787"/>
    </source>
</evidence>
<comment type="caution">
    <text evidence="2">The sequence shown here is derived from an EMBL/GenBank/DDBJ whole genome shotgun (WGS) entry which is preliminary data.</text>
</comment>
<feature type="region of interest" description="Disordered" evidence="1">
    <location>
        <begin position="33"/>
        <end position="56"/>
    </location>
</feature>
<gene>
    <name evidence="2" type="ORF">PC117_g26939</name>
</gene>